<evidence type="ECO:0000256" key="1">
    <source>
        <dbReference type="ARBA" id="ARBA00006484"/>
    </source>
</evidence>
<evidence type="ECO:0000313" key="6">
    <source>
        <dbReference type="EMBL" id="GJQ12698.1"/>
    </source>
</evidence>
<dbReference type="Proteomes" id="UP001061958">
    <property type="component" value="Unassembled WGS sequence"/>
</dbReference>
<keyword evidence="5" id="KW-1133">Transmembrane helix</keyword>
<reference evidence="6" key="2">
    <citation type="submission" date="2022-01" db="EMBL/GenBank/DDBJ databases">
        <authorList>
            <person name="Hirooka S."/>
            <person name="Miyagishima S.Y."/>
        </authorList>
    </citation>
    <scope>NUCLEOTIDE SEQUENCE</scope>
    <source>
        <strain evidence="6">NBRC 102759</strain>
    </source>
</reference>
<dbReference type="GO" id="GO:0016020">
    <property type="term" value="C:membrane"/>
    <property type="evidence" value="ECO:0007669"/>
    <property type="project" value="TreeGrafter"/>
</dbReference>
<protein>
    <submittedName>
        <fullName evidence="6">Uncharacterized protein</fullName>
    </submittedName>
</protein>
<feature type="transmembrane region" description="Helical" evidence="5">
    <location>
        <begin position="6"/>
        <end position="23"/>
    </location>
</feature>
<name>A0A9C7UR91_9RHOD</name>
<dbReference type="InterPro" id="IPR020904">
    <property type="entry name" value="Sc_DH/Rdtase_CS"/>
</dbReference>
<evidence type="ECO:0000256" key="4">
    <source>
        <dbReference type="RuleBase" id="RU000363"/>
    </source>
</evidence>
<dbReference type="PANTHER" id="PTHR44196:SF1">
    <property type="entry name" value="DEHYDROGENASE_REDUCTASE SDR FAMILY MEMBER 7B"/>
    <property type="match status" value="1"/>
</dbReference>
<dbReference type="CDD" id="cd05233">
    <property type="entry name" value="SDR_c"/>
    <property type="match status" value="1"/>
</dbReference>
<proteinExistence type="inferred from homology"/>
<accession>A0A9C7UR91</accession>
<dbReference type="OrthoDB" id="6251714at2759"/>
<sequence>MTTITVFVSLVLFCSLLSLYIWFNKTRSFDYFRNKHVFITGASSGIGKSLAIYLATAKSARVSLAARSLNKLEDICKSIQEKGGSAQVIYLDLCDSSSFTKALEQSTKGFGNIDILIANAAVNNDGLCFTSLSLEQLDKVMQTNLRGTILFIHLVLMNMMKDNGGHIVGISSLAGYRGLPMGSIYGATKAALSNLLESLRIELYHTNVHITTIHPGFIDTPAIQGMKHPKLFLLSAETAAKKITNAVASRKYTYGFPWVMEHIVMRFIRYLPETVFVPLLYFLTRKNFA</sequence>
<reference evidence="6" key="1">
    <citation type="journal article" date="2022" name="Proc. Natl. Acad. Sci. U.S.A.">
        <title>Life cycle and functional genomics of the unicellular red alga Galdieria for elucidating algal and plant evolution and industrial use.</title>
        <authorList>
            <person name="Hirooka S."/>
            <person name="Itabashi T."/>
            <person name="Ichinose T.M."/>
            <person name="Onuma R."/>
            <person name="Fujiwara T."/>
            <person name="Yamashita S."/>
            <person name="Jong L.W."/>
            <person name="Tomita R."/>
            <person name="Iwane A.H."/>
            <person name="Miyagishima S.Y."/>
        </authorList>
    </citation>
    <scope>NUCLEOTIDE SEQUENCE</scope>
    <source>
        <strain evidence="6">NBRC 102759</strain>
    </source>
</reference>
<dbReference type="AlphaFoldDB" id="A0A9C7UR91"/>
<dbReference type="Gene3D" id="3.40.50.720">
    <property type="entry name" value="NAD(P)-binding Rossmann-like Domain"/>
    <property type="match status" value="1"/>
</dbReference>
<dbReference type="PRINTS" id="PR00080">
    <property type="entry name" value="SDRFAMILY"/>
</dbReference>
<evidence type="ECO:0000313" key="7">
    <source>
        <dbReference type="Proteomes" id="UP001061958"/>
    </source>
</evidence>
<gene>
    <name evidence="6" type="ORF">GpartN1_g4489.t1</name>
</gene>
<comment type="function">
    <text evidence="3">Putative oxidoreductase.</text>
</comment>
<keyword evidence="2" id="KW-0560">Oxidoreductase</keyword>
<organism evidence="6 7">
    <name type="scientific">Galdieria partita</name>
    <dbReference type="NCBI Taxonomy" id="83374"/>
    <lineage>
        <taxon>Eukaryota</taxon>
        <taxon>Rhodophyta</taxon>
        <taxon>Bangiophyceae</taxon>
        <taxon>Galdieriales</taxon>
        <taxon>Galdieriaceae</taxon>
        <taxon>Galdieria</taxon>
    </lineage>
</organism>
<keyword evidence="5" id="KW-0812">Transmembrane</keyword>
<dbReference type="PRINTS" id="PR00081">
    <property type="entry name" value="GDHRDH"/>
</dbReference>
<dbReference type="SUPFAM" id="SSF51735">
    <property type="entry name" value="NAD(P)-binding Rossmann-fold domains"/>
    <property type="match status" value="1"/>
</dbReference>
<keyword evidence="7" id="KW-1185">Reference proteome</keyword>
<dbReference type="InterPro" id="IPR036291">
    <property type="entry name" value="NAD(P)-bd_dom_sf"/>
</dbReference>
<evidence type="ECO:0000256" key="3">
    <source>
        <dbReference type="ARBA" id="ARBA00037096"/>
    </source>
</evidence>
<dbReference type="InterPro" id="IPR002347">
    <property type="entry name" value="SDR_fam"/>
</dbReference>
<dbReference type="PANTHER" id="PTHR44196">
    <property type="entry name" value="DEHYDROGENASE/REDUCTASE SDR FAMILY MEMBER 7B"/>
    <property type="match status" value="1"/>
</dbReference>
<evidence type="ECO:0000256" key="5">
    <source>
        <dbReference type="SAM" id="Phobius"/>
    </source>
</evidence>
<dbReference type="GO" id="GO:0016491">
    <property type="term" value="F:oxidoreductase activity"/>
    <property type="evidence" value="ECO:0007669"/>
    <property type="project" value="UniProtKB-KW"/>
</dbReference>
<evidence type="ECO:0000256" key="2">
    <source>
        <dbReference type="ARBA" id="ARBA00023002"/>
    </source>
</evidence>
<comment type="similarity">
    <text evidence="1 4">Belongs to the short-chain dehydrogenases/reductases (SDR) family.</text>
</comment>
<dbReference type="EMBL" id="BQMJ01000036">
    <property type="protein sequence ID" value="GJQ12698.1"/>
    <property type="molecule type" value="Genomic_DNA"/>
</dbReference>
<dbReference type="PROSITE" id="PS00061">
    <property type="entry name" value="ADH_SHORT"/>
    <property type="match status" value="1"/>
</dbReference>
<keyword evidence="5" id="KW-0472">Membrane</keyword>
<comment type="caution">
    <text evidence="6">The sequence shown here is derived from an EMBL/GenBank/DDBJ whole genome shotgun (WGS) entry which is preliminary data.</text>
</comment>
<dbReference type="Pfam" id="PF00106">
    <property type="entry name" value="adh_short"/>
    <property type="match status" value="1"/>
</dbReference>